<dbReference type="InParanoid" id="G0MDE2"/>
<dbReference type="eggNOG" id="ENOG502TJ77">
    <property type="taxonomic scope" value="Eukaryota"/>
</dbReference>
<accession>G0MDE2</accession>
<dbReference type="EMBL" id="GL379790">
    <property type="protein sequence ID" value="EGT49779.1"/>
    <property type="molecule type" value="Genomic_DNA"/>
</dbReference>
<keyword evidence="3" id="KW-1185">Reference proteome</keyword>
<dbReference type="Proteomes" id="UP000008068">
    <property type="component" value="Unassembled WGS sequence"/>
</dbReference>
<dbReference type="HOGENOM" id="CLU_1548978_0_0_1"/>
<dbReference type="AlphaFoldDB" id="G0MDE2"/>
<proteinExistence type="predicted"/>
<organism evidence="3">
    <name type="scientific">Caenorhabditis brenneri</name>
    <name type="common">Nematode worm</name>
    <dbReference type="NCBI Taxonomy" id="135651"/>
    <lineage>
        <taxon>Eukaryota</taxon>
        <taxon>Metazoa</taxon>
        <taxon>Ecdysozoa</taxon>
        <taxon>Nematoda</taxon>
        <taxon>Chromadorea</taxon>
        <taxon>Rhabditida</taxon>
        <taxon>Rhabditina</taxon>
        <taxon>Rhabditomorpha</taxon>
        <taxon>Rhabditoidea</taxon>
        <taxon>Rhabditidae</taxon>
        <taxon>Peloderinae</taxon>
        <taxon>Caenorhabditis</taxon>
    </lineage>
</organism>
<name>G0MDE2_CAEBE</name>
<evidence type="ECO:0000313" key="3">
    <source>
        <dbReference type="Proteomes" id="UP000008068"/>
    </source>
</evidence>
<sequence>MIPLTQDARIGLQEKWKPTFGELVPLTDEELVFIIINTVEEQNNLPFTQWPASQPTDLIVLFLPNNPPSNADPSALPIIEVPSSTFCFFKKEWAKKERMVTPRGNKRNHQGKKKDDPHALLWQSLTDNQKEMWSILFLHRRQQAENLIENGYCTRAPSFNEMKKAERMAKRGK</sequence>
<dbReference type="FunCoup" id="G0MDE2">
    <property type="interactions" value="414"/>
</dbReference>
<feature type="region of interest" description="Disordered" evidence="1">
    <location>
        <begin position="99"/>
        <end position="118"/>
    </location>
</feature>
<protein>
    <submittedName>
        <fullName evidence="2">Uncharacterized protein</fullName>
    </submittedName>
</protein>
<evidence type="ECO:0000313" key="2">
    <source>
        <dbReference type="EMBL" id="EGT49779.1"/>
    </source>
</evidence>
<evidence type="ECO:0000256" key="1">
    <source>
        <dbReference type="SAM" id="MobiDB-lite"/>
    </source>
</evidence>
<reference evidence="3" key="1">
    <citation type="submission" date="2011-07" db="EMBL/GenBank/DDBJ databases">
        <authorList>
            <consortium name="Caenorhabditis brenneri Sequencing and Analysis Consortium"/>
            <person name="Wilson R.K."/>
        </authorList>
    </citation>
    <scope>NUCLEOTIDE SEQUENCE [LARGE SCALE GENOMIC DNA]</scope>
    <source>
        <strain evidence="3">PB2801</strain>
    </source>
</reference>
<dbReference type="OMA" id="KEMWITC"/>
<dbReference type="OrthoDB" id="10584166at2759"/>
<gene>
    <name evidence="2" type="ORF">CAEBREN_03782</name>
</gene>